<dbReference type="PANTHER" id="PTHR22957">
    <property type="entry name" value="TBC1 DOMAIN FAMILY MEMBER GTPASE-ACTIVATING PROTEIN"/>
    <property type="match status" value="1"/>
</dbReference>
<sequence length="135" mass="15599">MELLFCHRWILLCFKREFTEAVALRMWEACWANYLTDYFQLFLCLAIIAVYADDIIAQDLRTDEMLLHFSSLAMYMDGSLILRKARGLLYEFRLRARIPCTLAGLCRRCGSGMWDSAHHPAVECIGHEGDVCPAE</sequence>
<accession>A0A6M2DWG4</accession>
<evidence type="ECO:0000313" key="3">
    <source>
        <dbReference type="EMBL" id="NOV50706.1"/>
    </source>
</evidence>
<evidence type="ECO:0000256" key="1">
    <source>
        <dbReference type="ARBA" id="ARBA00022468"/>
    </source>
</evidence>
<dbReference type="AlphaFoldDB" id="A0A6M2DWG4"/>
<dbReference type="PANTHER" id="PTHR22957:SF547">
    <property type="entry name" value="TBC1 DOMAIN FAMILY MEMBER 16"/>
    <property type="match status" value="1"/>
</dbReference>
<proteinExistence type="predicted"/>
<dbReference type="GO" id="GO:0005096">
    <property type="term" value="F:GTPase activator activity"/>
    <property type="evidence" value="ECO:0007669"/>
    <property type="project" value="UniProtKB-KW"/>
</dbReference>
<name>A0A6M2DWG4_XENCH</name>
<protein>
    <submittedName>
        <fullName evidence="3">Putative product</fullName>
    </submittedName>
</protein>
<reference evidence="3" key="1">
    <citation type="submission" date="2020-03" db="EMBL/GenBank/DDBJ databases">
        <title>Transcriptomic Profiling of the Digestive Tract of the Rat Flea, Xenopsylla cheopis, Following Blood Feeding and Infection with Yersinia pestis.</title>
        <authorList>
            <person name="Bland D.M."/>
            <person name="Martens C.A."/>
            <person name="Virtaneva K."/>
            <person name="Kanakabandi K."/>
            <person name="Long D."/>
            <person name="Rosenke R."/>
            <person name="Saturday G.A."/>
            <person name="Hoyt F.H."/>
            <person name="Bruno D.P."/>
            <person name="Ribeiro J.M.C."/>
            <person name="Hinnebusch J."/>
        </authorList>
    </citation>
    <scope>NUCLEOTIDE SEQUENCE</scope>
</reference>
<dbReference type="Gene3D" id="1.10.472.80">
    <property type="entry name" value="Ypt/Rab-GAP domain of gyp1p, domain 3"/>
    <property type="match status" value="1"/>
</dbReference>
<dbReference type="SUPFAM" id="SSF47923">
    <property type="entry name" value="Ypt/Rab-GAP domain of gyp1p"/>
    <property type="match status" value="1"/>
</dbReference>
<keyword evidence="1" id="KW-0343">GTPase activation</keyword>
<dbReference type="FunFam" id="1.10.472.80:FF:000020">
    <property type="entry name" value="TBC1 domain family, member 16"/>
    <property type="match status" value="1"/>
</dbReference>
<dbReference type="EMBL" id="GIIL01006980">
    <property type="protein sequence ID" value="NOV50706.1"/>
    <property type="molecule type" value="Transcribed_RNA"/>
</dbReference>
<feature type="domain" description="Rab-GAP TBC" evidence="2">
    <location>
        <begin position="1"/>
        <end position="34"/>
    </location>
</feature>
<dbReference type="GO" id="GO:0005769">
    <property type="term" value="C:early endosome"/>
    <property type="evidence" value="ECO:0007669"/>
    <property type="project" value="TreeGrafter"/>
</dbReference>
<dbReference type="InterPro" id="IPR000195">
    <property type="entry name" value="Rab-GAP-TBC_dom"/>
</dbReference>
<organism evidence="3">
    <name type="scientific">Xenopsylla cheopis</name>
    <name type="common">Oriental rat flea</name>
    <name type="synonym">Pulex cheopis</name>
    <dbReference type="NCBI Taxonomy" id="163159"/>
    <lineage>
        <taxon>Eukaryota</taxon>
        <taxon>Metazoa</taxon>
        <taxon>Ecdysozoa</taxon>
        <taxon>Arthropoda</taxon>
        <taxon>Hexapoda</taxon>
        <taxon>Insecta</taxon>
        <taxon>Pterygota</taxon>
        <taxon>Neoptera</taxon>
        <taxon>Endopterygota</taxon>
        <taxon>Siphonaptera</taxon>
        <taxon>Pulicidae</taxon>
        <taxon>Xenopsyllinae</taxon>
        <taxon>Xenopsylla</taxon>
    </lineage>
</organism>
<dbReference type="PROSITE" id="PS50086">
    <property type="entry name" value="TBC_RABGAP"/>
    <property type="match status" value="1"/>
</dbReference>
<dbReference type="InterPro" id="IPR035969">
    <property type="entry name" value="Rab-GAP_TBC_sf"/>
</dbReference>
<evidence type="ECO:0000259" key="2">
    <source>
        <dbReference type="PROSITE" id="PS50086"/>
    </source>
</evidence>